<protein>
    <submittedName>
        <fullName evidence="1">Uncharacterized protein</fullName>
    </submittedName>
</protein>
<dbReference type="Proteomes" id="UP001465976">
    <property type="component" value="Unassembled WGS sequence"/>
</dbReference>
<sequence>MPRGVGLLYQQTEDTKFKDDIEKYLAVQYNAILDLSTTNGSNIYAFDWTGPPASTFDYDGQMTALSVLVPSLMPFNKHNA</sequence>
<evidence type="ECO:0000313" key="2">
    <source>
        <dbReference type="Proteomes" id="UP001465976"/>
    </source>
</evidence>
<reference evidence="1 2" key="1">
    <citation type="submission" date="2024-02" db="EMBL/GenBank/DDBJ databases">
        <title>A draft genome for the cacao thread blight pathogen Marasmius crinis-equi.</title>
        <authorList>
            <person name="Cohen S.P."/>
            <person name="Baruah I.K."/>
            <person name="Amoako-Attah I."/>
            <person name="Bukari Y."/>
            <person name="Meinhardt L.W."/>
            <person name="Bailey B.A."/>
        </authorList>
    </citation>
    <scope>NUCLEOTIDE SEQUENCE [LARGE SCALE GENOMIC DNA]</scope>
    <source>
        <strain evidence="1 2">GH-76</strain>
    </source>
</reference>
<gene>
    <name evidence="1" type="ORF">V5O48_007187</name>
</gene>
<accession>A0ABR3FHE1</accession>
<proteinExistence type="predicted"/>
<name>A0ABR3FHE1_9AGAR</name>
<keyword evidence="2" id="KW-1185">Reference proteome</keyword>
<dbReference type="EMBL" id="JBAHYK010000366">
    <property type="protein sequence ID" value="KAL0574776.1"/>
    <property type="molecule type" value="Genomic_DNA"/>
</dbReference>
<organism evidence="1 2">
    <name type="scientific">Marasmius crinis-equi</name>
    <dbReference type="NCBI Taxonomy" id="585013"/>
    <lineage>
        <taxon>Eukaryota</taxon>
        <taxon>Fungi</taxon>
        <taxon>Dikarya</taxon>
        <taxon>Basidiomycota</taxon>
        <taxon>Agaricomycotina</taxon>
        <taxon>Agaricomycetes</taxon>
        <taxon>Agaricomycetidae</taxon>
        <taxon>Agaricales</taxon>
        <taxon>Marasmiineae</taxon>
        <taxon>Marasmiaceae</taxon>
        <taxon>Marasmius</taxon>
    </lineage>
</organism>
<evidence type="ECO:0000313" key="1">
    <source>
        <dbReference type="EMBL" id="KAL0574776.1"/>
    </source>
</evidence>
<comment type="caution">
    <text evidence="1">The sequence shown here is derived from an EMBL/GenBank/DDBJ whole genome shotgun (WGS) entry which is preliminary data.</text>
</comment>